<dbReference type="InterPro" id="IPR036291">
    <property type="entry name" value="NAD(P)-bd_dom_sf"/>
</dbReference>
<evidence type="ECO:0000313" key="4">
    <source>
        <dbReference type="EMBL" id="GAA1239292.1"/>
    </source>
</evidence>
<reference evidence="5" key="1">
    <citation type="journal article" date="2019" name="Int. J. Syst. Evol. Microbiol.">
        <title>The Global Catalogue of Microorganisms (GCM) 10K type strain sequencing project: providing services to taxonomists for standard genome sequencing and annotation.</title>
        <authorList>
            <consortium name="The Broad Institute Genomics Platform"/>
            <consortium name="The Broad Institute Genome Sequencing Center for Infectious Disease"/>
            <person name="Wu L."/>
            <person name="Ma J."/>
        </authorList>
    </citation>
    <scope>NUCLEOTIDE SEQUENCE [LARGE SCALE GENOMIC DNA]</scope>
    <source>
        <strain evidence="5">JCM 13004</strain>
    </source>
</reference>
<feature type="domain" description="Ketoreductase" evidence="3">
    <location>
        <begin position="8"/>
        <end position="176"/>
    </location>
</feature>
<dbReference type="Proteomes" id="UP001500037">
    <property type="component" value="Unassembled WGS sequence"/>
</dbReference>
<keyword evidence="2" id="KW-0560">Oxidoreductase</keyword>
<evidence type="ECO:0000256" key="2">
    <source>
        <dbReference type="ARBA" id="ARBA00023002"/>
    </source>
</evidence>
<dbReference type="EMBL" id="BAAALF010000048">
    <property type="protein sequence ID" value="GAA1239292.1"/>
    <property type="molecule type" value="Genomic_DNA"/>
</dbReference>
<dbReference type="Pfam" id="PF13561">
    <property type="entry name" value="adh_short_C2"/>
    <property type="match status" value="1"/>
</dbReference>
<dbReference type="PANTHER" id="PTHR43943">
    <property type="entry name" value="DEHYDROGENASE/REDUCTASE (SDR FAMILY) MEMBER 4"/>
    <property type="match status" value="1"/>
</dbReference>
<accession>A0ABP4GUT7</accession>
<name>A0ABP4GUT7_9ACTN</name>
<evidence type="ECO:0000259" key="3">
    <source>
        <dbReference type="SMART" id="SM00822"/>
    </source>
</evidence>
<gene>
    <name evidence="4" type="ORF">GCM10009665_32280</name>
</gene>
<dbReference type="InterPro" id="IPR057326">
    <property type="entry name" value="KR_dom"/>
</dbReference>
<organism evidence="4 5">
    <name type="scientific">Kitasatospora nipponensis</name>
    <dbReference type="NCBI Taxonomy" id="258049"/>
    <lineage>
        <taxon>Bacteria</taxon>
        <taxon>Bacillati</taxon>
        <taxon>Actinomycetota</taxon>
        <taxon>Actinomycetes</taxon>
        <taxon>Kitasatosporales</taxon>
        <taxon>Streptomycetaceae</taxon>
        <taxon>Kitasatospora</taxon>
    </lineage>
</organism>
<dbReference type="SMART" id="SM00822">
    <property type="entry name" value="PKS_KR"/>
    <property type="match status" value="1"/>
</dbReference>
<dbReference type="PANTHER" id="PTHR43943:SF17">
    <property type="entry name" value="3-PHENYLPROPIONATE-DIHYDRODIOL_CINNAMIC ACID-DIHYDRODIOL DEHYDROGENASE"/>
    <property type="match status" value="1"/>
</dbReference>
<dbReference type="InterPro" id="IPR002347">
    <property type="entry name" value="SDR_fam"/>
</dbReference>
<protein>
    <submittedName>
        <fullName evidence="4">SDR family oxidoreductase</fullName>
    </submittedName>
</protein>
<keyword evidence="5" id="KW-1185">Reference proteome</keyword>
<dbReference type="Gene3D" id="3.40.50.720">
    <property type="entry name" value="NAD(P)-binding Rossmann-like Domain"/>
    <property type="match status" value="1"/>
</dbReference>
<comment type="caution">
    <text evidence="4">The sequence shown here is derived from an EMBL/GenBank/DDBJ whole genome shotgun (WGS) entry which is preliminary data.</text>
</comment>
<proteinExistence type="inferred from homology"/>
<sequence length="253" mass="25758">MDLGLKDRVYVVTGATRGLGLAAARELRADGARVLVTGRRQEALDSAVAELGGAGQAAAVLADNADPQAAERIVATAVERFGRLDGILVSVGGPPPGPVVGATDEAWRDAFESVFLGALRLARTAADRLGEGGVIAFVLSSSVREPIAGLGISNGLRPGLAMAAKSLAVELGPRGIRVLGLLPARIDTDRVRELDAMGGDADGARARASAGIPLGRYGRPEEFGKVAAFALSPAASYLTGLMIPVDGGAMRAL</sequence>
<dbReference type="SUPFAM" id="SSF51735">
    <property type="entry name" value="NAD(P)-binding Rossmann-fold domains"/>
    <property type="match status" value="1"/>
</dbReference>
<evidence type="ECO:0000313" key="5">
    <source>
        <dbReference type="Proteomes" id="UP001500037"/>
    </source>
</evidence>
<evidence type="ECO:0000256" key="1">
    <source>
        <dbReference type="ARBA" id="ARBA00006484"/>
    </source>
</evidence>
<dbReference type="PRINTS" id="PR00081">
    <property type="entry name" value="GDHRDH"/>
</dbReference>
<dbReference type="RefSeq" id="WP_344442297.1">
    <property type="nucleotide sequence ID" value="NZ_BAAALF010000048.1"/>
</dbReference>
<comment type="similarity">
    <text evidence="1">Belongs to the short-chain dehydrogenases/reductases (SDR) family.</text>
</comment>